<protein>
    <recommendedName>
        <fullName evidence="2">Thiamine-monophosphate kinase</fullName>
        <shortName evidence="2">TMP kinase</shortName>
        <shortName evidence="2">Thiamine-phosphate kinase</shortName>
        <ecNumber evidence="2">2.7.4.16</ecNumber>
    </recommendedName>
</protein>
<feature type="binding site" evidence="2">
    <location>
        <position position="80"/>
    </location>
    <ligand>
        <name>Mg(2+)</name>
        <dbReference type="ChEBI" id="CHEBI:18420"/>
        <label>3</label>
    </ligand>
</feature>
<comment type="miscellaneous">
    <text evidence="2">Reaction mechanism of ThiL seems to utilize a direct, inline transfer of the gamma-phosphate of ATP to TMP rather than a phosphorylated enzyme intermediate.</text>
</comment>
<dbReference type="PANTHER" id="PTHR30270:SF0">
    <property type="entry name" value="THIAMINE-MONOPHOSPHATE KINASE"/>
    <property type="match status" value="1"/>
</dbReference>
<feature type="binding site" evidence="2">
    <location>
        <position position="206"/>
    </location>
    <ligand>
        <name>Mg(2+)</name>
        <dbReference type="ChEBI" id="CHEBI:18420"/>
        <label>5</label>
    </ligand>
</feature>
<dbReference type="AlphaFoldDB" id="A0A975IZ60"/>
<dbReference type="Gene3D" id="3.90.650.10">
    <property type="entry name" value="PurM-like C-terminal domain"/>
    <property type="match status" value="1"/>
</dbReference>
<feature type="binding site" evidence="2">
    <location>
        <position position="156"/>
    </location>
    <ligand>
        <name>ATP</name>
        <dbReference type="ChEBI" id="CHEBI:30616"/>
    </ligand>
</feature>
<dbReference type="PANTHER" id="PTHR30270">
    <property type="entry name" value="THIAMINE-MONOPHOSPHATE KINASE"/>
    <property type="match status" value="1"/>
</dbReference>
<keyword evidence="2" id="KW-0479">Metal-binding</keyword>
<dbReference type="SUPFAM" id="SSF56042">
    <property type="entry name" value="PurM C-terminal domain-like"/>
    <property type="match status" value="1"/>
</dbReference>
<comment type="similarity">
    <text evidence="2">Belongs to the thiamine-monophosphate kinase family.</text>
</comment>
<proteinExistence type="inferred from homology"/>
<dbReference type="SUPFAM" id="SSF55326">
    <property type="entry name" value="PurM N-terminal domain-like"/>
    <property type="match status" value="1"/>
</dbReference>
<comment type="caution">
    <text evidence="2">Lacks conserved residue(s) required for the propagation of feature annotation.</text>
</comment>
<feature type="binding site" evidence="2">
    <location>
        <position position="52"/>
    </location>
    <ligand>
        <name>Mg(2+)</name>
        <dbReference type="ChEBI" id="CHEBI:18420"/>
        <label>1</label>
    </ligand>
</feature>
<feature type="binding site" evidence="2">
    <location>
        <position position="294"/>
    </location>
    <ligand>
        <name>substrate</name>
    </ligand>
</feature>
<feature type="binding site" evidence="2">
    <location>
        <position position="51"/>
    </location>
    <ligand>
        <name>Mg(2+)</name>
        <dbReference type="ChEBI" id="CHEBI:18420"/>
        <label>1</label>
    </ligand>
</feature>
<evidence type="ECO:0000256" key="1">
    <source>
        <dbReference type="ARBA" id="ARBA00022977"/>
    </source>
</evidence>
<accession>A0A975IZ60</accession>
<dbReference type="Pfam" id="PF00586">
    <property type="entry name" value="AIRS"/>
    <property type="match status" value="1"/>
</dbReference>
<dbReference type="InterPro" id="IPR036921">
    <property type="entry name" value="PurM-like_N_sf"/>
</dbReference>
<evidence type="ECO:0000259" key="3">
    <source>
        <dbReference type="Pfam" id="PF00586"/>
    </source>
</evidence>
<keyword evidence="5" id="KW-1185">Reference proteome</keyword>
<keyword evidence="2" id="KW-0067">ATP-binding</keyword>
<comment type="catalytic activity">
    <reaction evidence="2">
        <text>thiamine phosphate + ATP = thiamine diphosphate + ADP</text>
        <dbReference type="Rhea" id="RHEA:15913"/>
        <dbReference type="ChEBI" id="CHEBI:30616"/>
        <dbReference type="ChEBI" id="CHEBI:37575"/>
        <dbReference type="ChEBI" id="CHEBI:58937"/>
        <dbReference type="ChEBI" id="CHEBI:456216"/>
        <dbReference type="EC" id="2.7.4.16"/>
    </reaction>
</comment>
<keyword evidence="2" id="KW-0460">Magnesium</keyword>
<dbReference type="GO" id="GO:0009228">
    <property type="term" value="P:thiamine biosynthetic process"/>
    <property type="evidence" value="ECO:0007669"/>
    <property type="project" value="UniProtKB-KW"/>
</dbReference>
<dbReference type="Proteomes" id="UP000676169">
    <property type="component" value="Chromosome"/>
</dbReference>
<feature type="binding site" evidence="2">
    <location>
        <position position="80"/>
    </location>
    <ligand>
        <name>Mg(2+)</name>
        <dbReference type="ChEBI" id="CHEBI:18420"/>
        <label>4</label>
    </ligand>
</feature>
<dbReference type="EMBL" id="CP073100">
    <property type="protein sequence ID" value="QUE50578.1"/>
    <property type="molecule type" value="Genomic_DNA"/>
</dbReference>
<organism evidence="4 5">
    <name type="scientific">Luteolibacter ambystomatis</name>
    <dbReference type="NCBI Taxonomy" id="2824561"/>
    <lineage>
        <taxon>Bacteria</taxon>
        <taxon>Pseudomonadati</taxon>
        <taxon>Verrucomicrobiota</taxon>
        <taxon>Verrucomicrobiia</taxon>
        <taxon>Verrucomicrobiales</taxon>
        <taxon>Verrucomicrobiaceae</taxon>
        <taxon>Luteolibacter</taxon>
    </lineage>
</organism>
<dbReference type="HAMAP" id="MF_02128">
    <property type="entry name" value="TMP_kinase"/>
    <property type="match status" value="1"/>
</dbReference>
<feature type="binding site" evidence="2">
    <location>
        <position position="59"/>
    </location>
    <ligand>
        <name>substrate</name>
    </ligand>
</feature>
<feature type="binding site" evidence="2">
    <location>
        <position position="52"/>
    </location>
    <ligand>
        <name>Mg(2+)</name>
        <dbReference type="ChEBI" id="CHEBI:18420"/>
        <label>2</label>
    </ligand>
</feature>
<gene>
    <name evidence="2" type="primary">thiL</name>
    <name evidence="4" type="ORF">KBB96_17150</name>
</gene>
<comment type="function">
    <text evidence="2">Catalyzes the ATP-dependent phosphorylation of thiamine-monophosphate (TMP) to form thiamine-pyrophosphate (TPP), the active form of vitamin B1.</text>
</comment>
<evidence type="ECO:0000313" key="5">
    <source>
        <dbReference type="Proteomes" id="UP000676169"/>
    </source>
</evidence>
<dbReference type="GO" id="GO:0009229">
    <property type="term" value="P:thiamine diphosphate biosynthetic process"/>
    <property type="evidence" value="ECO:0007669"/>
    <property type="project" value="UniProtKB-UniRule"/>
</dbReference>
<dbReference type="KEGG" id="lamb:KBB96_17150"/>
<feature type="binding site" evidence="2">
    <location>
        <position position="205"/>
    </location>
    <ligand>
        <name>ATP</name>
        <dbReference type="ChEBI" id="CHEBI:30616"/>
    </ligand>
</feature>
<feature type="domain" description="PurM-like N-terminal" evidence="3">
    <location>
        <begin position="32"/>
        <end position="148"/>
    </location>
</feature>
<feature type="binding site" evidence="2">
    <location>
        <position position="34"/>
    </location>
    <ligand>
        <name>Mg(2+)</name>
        <dbReference type="ChEBI" id="CHEBI:18420"/>
        <label>4</label>
    </ligand>
</feature>
<dbReference type="InterPro" id="IPR016188">
    <property type="entry name" value="PurM-like_N"/>
</dbReference>
<dbReference type="GO" id="GO:0000287">
    <property type="term" value="F:magnesium ion binding"/>
    <property type="evidence" value="ECO:0007669"/>
    <property type="project" value="UniProtKB-UniRule"/>
</dbReference>
<name>A0A975IZ60_9BACT</name>
<evidence type="ECO:0000256" key="2">
    <source>
        <dbReference type="HAMAP-Rule" id="MF_02128"/>
    </source>
</evidence>
<dbReference type="InterPro" id="IPR036676">
    <property type="entry name" value="PurM-like_C_sf"/>
</dbReference>
<feature type="binding site" evidence="2">
    <location>
        <position position="110"/>
    </location>
    <ligand>
        <name>ATP</name>
        <dbReference type="ChEBI" id="CHEBI:30616"/>
    </ligand>
</feature>
<sequence>MKKALKDLGEDALIDRLVRLVPRDPDPVTGPGDDCAVIDTGNTRALQLLKTDAMVEHVHFLPDTPPRKIGWKAAARVLSDFAAMGGTPDRFLVTIALPPSWPVARIEGIYRGFGECLARHGGFLAGGETTRVPAGSAAVISIAATGTVVPSHITLRSGGRPGDLVLVTGRLGGSIRGKHLTFTPRLEEAAWLVRHLKPTAMMDLSDGVAKDLPRLAKASGLGFQLDREAVPRTRGCTVEQALGDGEDFELLFTLPPRKWNTRTIAAWNEAFPKLPLTVIGKLSEGAEERLEGGWDHFAK</sequence>
<comment type="pathway">
    <text evidence="2">Cofactor biosynthesis; thiamine diphosphate biosynthesis; thiamine diphosphate from thiamine phosphate: step 1/1.</text>
</comment>
<dbReference type="GO" id="GO:0005524">
    <property type="term" value="F:ATP binding"/>
    <property type="evidence" value="ECO:0007669"/>
    <property type="project" value="UniProtKB-UniRule"/>
</dbReference>
<dbReference type="CDD" id="cd02194">
    <property type="entry name" value="ThiL"/>
    <property type="match status" value="1"/>
</dbReference>
<keyword evidence="1 2" id="KW-0784">Thiamine biosynthesis</keyword>
<feature type="binding site" evidence="2">
    <location>
        <position position="80"/>
    </location>
    <ligand>
        <name>Mg(2+)</name>
        <dbReference type="ChEBI" id="CHEBI:18420"/>
        <label>2</label>
    </ligand>
</feature>
<feature type="binding site" evidence="2">
    <location>
        <position position="246"/>
    </location>
    <ligand>
        <name>substrate</name>
    </ligand>
</feature>
<dbReference type="InterPro" id="IPR006283">
    <property type="entry name" value="ThiL-like"/>
</dbReference>
<dbReference type="Gene3D" id="3.30.1330.10">
    <property type="entry name" value="PurM-like, N-terminal domain"/>
    <property type="match status" value="1"/>
</dbReference>
<dbReference type="GO" id="GO:0009030">
    <property type="term" value="F:thiamine-phosphate kinase activity"/>
    <property type="evidence" value="ECO:0007669"/>
    <property type="project" value="UniProtKB-UniRule"/>
</dbReference>
<reference evidence="4" key="1">
    <citation type="submission" date="2021-04" db="EMBL/GenBank/DDBJ databases">
        <title>Luteolibacter sp. 32A isolated from the skin of an Anderson's salamander (Ambystoma andersonii).</title>
        <authorList>
            <person name="Spergser J."/>
            <person name="Busse H.-J."/>
        </authorList>
    </citation>
    <scope>NUCLEOTIDE SEQUENCE</scope>
    <source>
        <strain evidence="4">32A</strain>
    </source>
</reference>
<dbReference type="EC" id="2.7.4.16" evidence="2"/>
<feature type="binding site" evidence="2">
    <location>
        <position position="203"/>
    </location>
    <ligand>
        <name>Mg(2+)</name>
        <dbReference type="ChEBI" id="CHEBI:18420"/>
        <label>3</label>
    </ligand>
</feature>
<feature type="binding site" evidence="2">
    <location>
        <position position="34"/>
    </location>
    <ligand>
        <name>Mg(2+)</name>
        <dbReference type="ChEBI" id="CHEBI:18420"/>
        <label>3</label>
    </ligand>
</feature>
<keyword evidence="2 4" id="KW-0418">Kinase</keyword>
<keyword evidence="2" id="KW-0808">Transferase</keyword>
<evidence type="ECO:0000313" key="4">
    <source>
        <dbReference type="EMBL" id="QUE50578.1"/>
    </source>
</evidence>
<dbReference type="RefSeq" id="WP_211630718.1">
    <property type="nucleotide sequence ID" value="NZ_CP073100.1"/>
</dbReference>
<keyword evidence="2" id="KW-0547">Nucleotide-binding</keyword>
<dbReference type="PIRSF" id="PIRSF005303">
    <property type="entry name" value="Thiam_monoph_kin"/>
    <property type="match status" value="1"/>
</dbReference>